<name>A0A7Y9XN26_9GAMM</name>
<organism evidence="2 3">
    <name type="scientific">Phytopseudomonas flavescens</name>
    <dbReference type="NCBI Taxonomy" id="29435"/>
    <lineage>
        <taxon>Bacteria</taxon>
        <taxon>Pseudomonadati</taxon>
        <taxon>Pseudomonadota</taxon>
        <taxon>Gammaproteobacteria</taxon>
        <taxon>Pseudomonadales</taxon>
        <taxon>Pseudomonadaceae</taxon>
        <taxon>Phytopseudomonas</taxon>
    </lineage>
</organism>
<proteinExistence type="predicted"/>
<gene>
    <name evidence="2" type="ORF">FHR27_001654</name>
</gene>
<dbReference type="InterPro" id="IPR032708">
    <property type="entry name" value="McjB_C"/>
</dbReference>
<protein>
    <recommendedName>
        <fullName evidence="1">Microcin J25-processing protein McjB C-terminal domain-containing protein</fullName>
    </recommendedName>
</protein>
<dbReference type="InterPro" id="IPR053521">
    <property type="entry name" value="McjB-like"/>
</dbReference>
<comment type="caution">
    <text evidence="2">The sequence shown here is derived from an EMBL/GenBank/DDBJ whole genome shotgun (WGS) entry which is preliminary data.</text>
</comment>
<evidence type="ECO:0000313" key="3">
    <source>
        <dbReference type="Proteomes" id="UP000578688"/>
    </source>
</evidence>
<dbReference type="Pfam" id="PF13471">
    <property type="entry name" value="Transglut_core3"/>
    <property type="match status" value="1"/>
</dbReference>
<dbReference type="EMBL" id="JACBYV010000001">
    <property type="protein sequence ID" value="NYH73044.1"/>
    <property type="molecule type" value="Genomic_DNA"/>
</dbReference>
<dbReference type="Proteomes" id="UP000578688">
    <property type="component" value="Unassembled WGS sequence"/>
</dbReference>
<evidence type="ECO:0000313" key="2">
    <source>
        <dbReference type="EMBL" id="NYH73044.1"/>
    </source>
</evidence>
<dbReference type="NCBIfam" id="NF033537">
    <property type="entry name" value="lasso_biosyn_B2"/>
    <property type="match status" value="1"/>
</dbReference>
<reference evidence="2 3" key="1">
    <citation type="submission" date="2020-07" db="EMBL/GenBank/DDBJ databases">
        <title>Genomic analyses of the natural microbiome of Caenorhabditis elegans.</title>
        <authorList>
            <person name="Samuel B."/>
        </authorList>
    </citation>
    <scope>NUCLEOTIDE SEQUENCE [LARGE SCALE GENOMIC DNA]</scope>
    <source>
        <strain evidence="2 3">BIGb0408</strain>
    </source>
</reference>
<dbReference type="RefSeq" id="WP_179538298.1">
    <property type="nucleotide sequence ID" value="NZ_JACBYV010000001.1"/>
</dbReference>
<accession>A0A7Y9XN26</accession>
<feature type="domain" description="Microcin J25-processing protein McjB C-terminal" evidence="1">
    <location>
        <begin position="128"/>
        <end position="225"/>
    </location>
</feature>
<dbReference type="AlphaFoldDB" id="A0A7Y9XN26"/>
<evidence type="ECO:0000259" key="1">
    <source>
        <dbReference type="Pfam" id="PF13471"/>
    </source>
</evidence>
<keyword evidence="3" id="KW-1185">Reference proteome</keyword>
<sequence>MNTLRFARYVHHSHLNGEVTILDEINDRYILLDQDQTTALSVSMTSGITDSFVRQLVLEKILQLAEGECLKPNSTKEGGAGLLDWSSGTYENSITRHSLKTLFKAALALCSSVYLLKRKGFHGCLQACRNYKVYPQSKEIDRQCQMDHANRILAAIKFVAPALPFRCKCMEASIALYLLLRREGLQPELNIGYQRYDFLSHAWVEIQGVAVDTGDASVSNMTKILSLGGDK</sequence>